<sequence>MPATTGAASTLNGAAQ</sequence>
<dbReference type="EMBL" id="CAJPIZ010016507">
    <property type="protein sequence ID" value="CAG2115731.1"/>
    <property type="molecule type" value="Genomic_DNA"/>
</dbReference>
<reference evidence="1" key="1">
    <citation type="submission" date="2020-11" db="EMBL/GenBank/DDBJ databases">
        <authorList>
            <person name="Tran Van P."/>
        </authorList>
    </citation>
    <scope>NUCLEOTIDE SEQUENCE</scope>
</reference>
<dbReference type="AlphaFoldDB" id="A0A7R9L7B4"/>
<evidence type="ECO:0000313" key="1">
    <source>
        <dbReference type="EMBL" id="CAD7635301.1"/>
    </source>
</evidence>
<name>A0A7R9L7B4_9ACAR</name>
<protein>
    <submittedName>
        <fullName evidence="1">Uncharacterized protein</fullName>
    </submittedName>
</protein>
<accession>A0A7R9L7B4</accession>
<proteinExistence type="predicted"/>
<gene>
    <name evidence="1" type="ORF">OSB1V03_LOCUS15692</name>
</gene>
<organism evidence="1">
    <name type="scientific">Medioppia subpectinata</name>
    <dbReference type="NCBI Taxonomy" id="1979941"/>
    <lineage>
        <taxon>Eukaryota</taxon>
        <taxon>Metazoa</taxon>
        <taxon>Ecdysozoa</taxon>
        <taxon>Arthropoda</taxon>
        <taxon>Chelicerata</taxon>
        <taxon>Arachnida</taxon>
        <taxon>Acari</taxon>
        <taxon>Acariformes</taxon>
        <taxon>Sarcoptiformes</taxon>
        <taxon>Oribatida</taxon>
        <taxon>Brachypylina</taxon>
        <taxon>Oppioidea</taxon>
        <taxon>Oppiidae</taxon>
        <taxon>Medioppia</taxon>
    </lineage>
</organism>
<keyword evidence="2" id="KW-1185">Reference proteome</keyword>
<dbReference type="Proteomes" id="UP000759131">
    <property type="component" value="Unassembled WGS sequence"/>
</dbReference>
<evidence type="ECO:0000313" key="2">
    <source>
        <dbReference type="Proteomes" id="UP000759131"/>
    </source>
</evidence>
<dbReference type="EMBL" id="OC871082">
    <property type="protein sequence ID" value="CAD7635301.1"/>
    <property type="molecule type" value="Genomic_DNA"/>
</dbReference>